<dbReference type="SUPFAM" id="SSF88659">
    <property type="entry name" value="Sigma3 and sigma4 domains of RNA polymerase sigma factors"/>
    <property type="match status" value="1"/>
</dbReference>
<dbReference type="Gene3D" id="1.10.1740.10">
    <property type="match status" value="1"/>
</dbReference>
<dbReference type="InterPro" id="IPR036388">
    <property type="entry name" value="WH-like_DNA-bd_sf"/>
</dbReference>
<dbReference type="InterPro" id="IPR013324">
    <property type="entry name" value="RNA_pol_sigma_r3/r4-like"/>
</dbReference>
<dbReference type="RefSeq" id="WP_089714930.1">
    <property type="nucleotide sequence ID" value="NZ_FMAR01000017.1"/>
</dbReference>
<evidence type="ECO:0000256" key="3">
    <source>
        <dbReference type="ARBA" id="ARBA00023082"/>
    </source>
</evidence>
<dbReference type="OrthoDB" id="665981at2"/>
<dbReference type="CDD" id="cd06171">
    <property type="entry name" value="Sigma70_r4"/>
    <property type="match status" value="1"/>
</dbReference>
<dbReference type="GO" id="GO:0016987">
    <property type="term" value="F:sigma factor activity"/>
    <property type="evidence" value="ECO:0007669"/>
    <property type="project" value="UniProtKB-KW"/>
</dbReference>
<dbReference type="GO" id="GO:0003677">
    <property type="term" value="F:DNA binding"/>
    <property type="evidence" value="ECO:0007669"/>
    <property type="project" value="InterPro"/>
</dbReference>
<reference evidence="6 7" key="1">
    <citation type="submission" date="2016-08" db="EMBL/GenBank/DDBJ databases">
        <authorList>
            <person name="Seilhamer J.J."/>
        </authorList>
    </citation>
    <scope>NUCLEOTIDE SEQUENCE [LARGE SCALE GENOMIC DNA]</scope>
    <source>
        <strain evidence="6 7">A37T2</strain>
    </source>
</reference>
<dbReference type="STRING" id="1335309.GA0116948_11722"/>
<evidence type="ECO:0000313" key="6">
    <source>
        <dbReference type="EMBL" id="SCC59451.1"/>
    </source>
</evidence>
<feature type="domain" description="RNA polymerase sigma factor 70 region 4 type 2" evidence="5">
    <location>
        <begin position="134"/>
        <end position="182"/>
    </location>
</feature>
<keyword evidence="2" id="KW-0805">Transcription regulation</keyword>
<dbReference type="NCBIfam" id="TIGR02937">
    <property type="entry name" value="sigma70-ECF"/>
    <property type="match status" value="1"/>
</dbReference>
<dbReference type="InterPro" id="IPR013249">
    <property type="entry name" value="RNA_pol_sigma70_r4_t2"/>
</dbReference>
<keyword evidence="7" id="KW-1185">Reference proteome</keyword>
<evidence type="ECO:0000256" key="4">
    <source>
        <dbReference type="ARBA" id="ARBA00023163"/>
    </source>
</evidence>
<evidence type="ECO:0000256" key="1">
    <source>
        <dbReference type="ARBA" id="ARBA00010641"/>
    </source>
</evidence>
<dbReference type="InterPro" id="IPR039425">
    <property type="entry name" value="RNA_pol_sigma-70-like"/>
</dbReference>
<dbReference type="PANTHER" id="PTHR43133:SF46">
    <property type="entry name" value="RNA POLYMERASE SIGMA-70 FACTOR ECF SUBFAMILY"/>
    <property type="match status" value="1"/>
</dbReference>
<dbReference type="SUPFAM" id="SSF88946">
    <property type="entry name" value="Sigma2 domain of RNA polymerase sigma factors"/>
    <property type="match status" value="1"/>
</dbReference>
<organism evidence="6 7">
    <name type="scientific">Chitinophaga costaii</name>
    <dbReference type="NCBI Taxonomy" id="1335309"/>
    <lineage>
        <taxon>Bacteria</taxon>
        <taxon>Pseudomonadati</taxon>
        <taxon>Bacteroidota</taxon>
        <taxon>Chitinophagia</taxon>
        <taxon>Chitinophagales</taxon>
        <taxon>Chitinophagaceae</taxon>
        <taxon>Chitinophaga</taxon>
    </lineage>
</organism>
<keyword evidence="4" id="KW-0804">Transcription</keyword>
<keyword evidence="3" id="KW-0731">Sigma factor</keyword>
<sequence length="193" mass="22974">MDHNRDFLEQQSDHFLLHLVKHDNERAFIVIYDRYKEIIFNAVFSILKEKSAALDVLQDIFCWLWEHRKDIEIDSLKHYLLAAGRFKALNNIKKTKAYIDYALLQENTWENLNTSYESPEKVLLNKELLAFMNDAINVLPPKCRRIFLLRRMYGFSVKQIADELQLSIKTVENQVTVALRRLRETFGAFKIFF</sequence>
<dbReference type="InterPro" id="IPR014284">
    <property type="entry name" value="RNA_pol_sigma-70_dom"/>
</dbReference>
<dbReference type="GO" id="GO:0006352">
    <property type="term" value="P:DNA-templated transcription initiation"/>
    <property type="evidence" value="ECO:0007669"/>
    <property type="project" value="InterPro"/>
</dbReference>
<dbReference type="InterPro" id="IPR013325">
    <property type="entry name" value="RNA_pol_sigma_r2"/>
</dbReference>
<dbReference type="EMBL" id="FMAR01000017">
    <property type="protein sequence ID" value="SCC59451.1"/>
    <property type="molecule type" value="Genomic_DNA"/>
</dbReference>
<accession>A0A1C4FVA3</accession>
<protein>
    <submittedName>
        <fullName evidence="6">RNA polymerase sigma-70 factor, ECF subfamily</fullName>
    </submittedName>
</protein>
<evidence type="ECO:0000256" key="2">
    <source>
        <dbReference type="ARBA" id="ARBA00023015"/>
    </source>
</evidence>
<dbReference type="Proteomes" id="UP000242818">
    <property type="component" value="Unassembled WGS sequence"/>
</dbReference>
<dbReference type="AlphaFoldDB" id="A0A1C4FVA3"/>
<dbReference type="Pfam" id="PF08281">
    <property type="entry name" value="Sigma70_r4_2"/>
    <property type="match status" value="1"/>
</dbReference>
<dbReference type="PANTHER" id="PTHR43133">
    <property type="entry name" value="RNA POLYMERASE ECF-TYPE SIGMA FACTO"/>
    <property type="match status" value="1"/>
</dbReference>
<dbReference type="Gene3D" id="1.10.10.10">
    <property type="entry name" value="Winged helix-like DNA-binding domain superfamily/Winged helix DNA-binding domain"/>
    <property type="match status" value="1"/>
</dbReference>
<name>A0A1C4FVA3_9BACT</name>
<evidence type="ECO:0000259" key="5">
    <source>
        <dbReference type="Pfam" id="PF08281"/>
    </source>
</evidence>
<gene>
    <name evidence="6" type="ORF">GA0116948_11722</name>
</gene>
<proteinExistence type="inferred from homology"/>
<comment type="similarity">
    <text evidence="1">Belongs to the sigma-70 factor family. ECF subfamily.</text>
</comment>
<evidence type="ECO:0000313" key="7">
    <source>
        <dbReference type="Proteomes" id="UP000242818"/>
    </source>
</evidence>